<dbReference type="OMA" id="KSYYANA"/>
<evidence type="ECO:0000256" key="6">
    <source>
        <dbReference type="ARBA" id="ARBA00022490"/>
    </source>
</evidence>
<feature type="region of interest" description="Disordered" evidence="8">
    <location>
        <begin position="261"/>
        <end position="280"/>
    </location>
</feature>
<dbReference type="InterPro" id="IPR039024">
    <property type="entry name" value="RTC4"/>
</dbReference>
<keyword evidence="6" id="KW-0963">Cytoplasm</keyword>
<protein>
    <recommendedName>
        <fullName evidence="5">Restriction of telomere capping protein 4</fullName>
    </recommendedName>
</protein>
<comment type="subcellular location">
    <subcellularLocation>
        <location evidence="3">Cytoplasm</location>
    </subcellularLocation>
    <subcellularLocation>
        <location evidence="2">Nucleus</location>
    </subcellularLocation>
</comment>
<dbReference type="Proteomes" id="UP000054383">
    <property type="component" value="Unassembled WGS sequence"/>
</dbReference>
<dbReference type="EMBL" id="CVMT01000007">
    <property type="protein sequence ID" value="CRG90249.1"/>
    <property type="molecule type" value="Genomic_DNA"/>
</dbReference>
<evidence type="ECO:0000256" key="8">
    <source>
        <dbReference type="SAM" id="MobiDB-lite"/>
    </source>
</evidence>
<dbReference type="GO" id="GO:0005737">
    <property type="term" value="C:cytoplasm"/>
    <property type="evidence" value="ECO:0007669"/>
    <property type="project" value="UniProtKB-SubCell"/>
</dbReference>
<feature type="compositionally biased region" description="Low complexity" evidence="8">
    <location>
        <begin position="270"/>
        <end position="280"/>
    </location>
</feature>
<feature type="compositionally biased region" description="Polar residues" evidence="8">
    <location>
        <begin position="157"/>
        <end position="173"/>
    </location>
</feature>
<evidence type="ECO:0000256" key="5">
    <source>
        <dbReference type="ARBA" id="ARBA00015162"/>
    </source>
</evidence>
<gene>
    <name evidence="10" type="ORF">PISL3812_07292</name>
</gene>
<dbReference type="OrthoDB" id="128308at2759"/>
<comment type="function">
    <text evidence="1">May be involved in a process influencing telomere capping.</text>
</comment>
<evidence type="ECO:0000256" key="7">
    <source>
        <dbReference type="ARBA" id="ARBA00023242"/>
    </source>
</evidence>
<evidence type="ECO:0000256" key="3">
    <source>
        <dbReference type="ARBA" id="ARBA00004496"/>
    </source>
</evidence>
<feature type="compositionally biased region" description="Low complexity" evidence="8">
    <location>
        <begin position="116"/>
        <end position="130"/>
    </location>
</feature>
<accession>A0A0U1M3U5</accession>
<organism evidence="10 11">
    <name type="scientific">Talaromyces islandicus</name>
    <name type="common">Penicillium islandicum</name>
    <dbReference type="NCBI Taxonomy" id="28573"/>
    <lineage>
        <taxon>Eukaryota</taxon>
        <taxon>Fungi</taxon>
        <taxon>Dikarya</taxon>
        <taxon>Ascomycota</taxon>
        <taxon>Pezizomycotina</taxon>
        <taxon>Eurotiomycetes</taxon>
        <taxon>Eurotiomycetidae</taxon>
        <taxon>Eurotiales</taxon>
        <taxon>Trichocomaceae</taxon>
        <taxon>Talaromyces</taxon>
        <taxon>Talaromyces sect. Islandici</taxon>
    </lineage>
</organism>
<feature type="compositionally biased region" description="Basic and acidic residues" evidence="8">
    <location>
        <begin position="199"/>
        <end position="219"/>
    </location>
</feature>
<feature type="compositionally biased region" description="Basic and acidic residues" evidence="8">
    <location>
        <begin position="99"/>
        <end position="112"/>
    </location>
</feature>
<name>A0A0U1M3U5_TALIS</name>
<keyword evidence="11" id="KW-1185">Reference proteome</keyword>
<evidence type="ECO:0000313" key="11">
    <source>
        <dbReference type="Proteomes" id="UP000054383"/>
    </source>
</evidence>
<evidence type="ECO:0000256" key="2">
    <source>
        <dbReference type="ARBA" id="ARBA00004123"/>
    </source>
</evidence>
<evidence type="ECO:0000313" key="10">
    <source>
        <dbReference type="EMBL" id="CRG90249.1"/>
    </source>
</evidence>
<feature type="domain" description="Restriction of telomere capping protein 4 C-terminal" evidence="9">
    <location>
        <begin position="398"/>
        <end position="519"/>
    </location>
</feature>
<comment type="similarity">
    <text evidence="4">Belongs to the RTC4 family.</text>
</comment>
<sequence>MTGYFEREASYASVRLTAKNYRGGPPLSIVNGKSIRQRNDDSSDHGPSITTDETPQIMSRSNSGQKDDVGIFDEPLSSSDESDDQPAARGSDQDEEEHEETRQKDAAEDIKPTRFQSQSQSQPYSPSQSSHTPKSTDPDLEETFGAFSQQRKRRNNYAKSGNIHGSSNAFSSQEKARNGRATGYNDNNNSSNNRTKKRKLDETKADNSKGFRLPKDREILSPVKAPRKEKDDVEDANPQPAFRMPASLDGDGMLERISTDPTKLFKEPRSQPSASTISSSLASKDAIFDEAHPVSSPLSEISLSAFPDEISPLKTKEEPDGAPAESLCPNCNAPVDADLLDEFLALPNRRLRDERRFCERHKHRKAEKEWTEKGYPVIDWESFESRIQHHFPTLDKQLVPQSTSFFRGRLESAMKSGQAKNFRLTLEGDNLENMSCGYYGPKGASRMLTAVTSNFSRRLRQLASMDNILKTAGPAAYAQAVLVPELAVLLIKQDMNVDSQEARQILRDSMDIGNRLNAAENDAIRVDQDEDDEAEAAVL</sequence>
<dbReference type="PANTHER" id="PTHR41391:SF1">
    <property type="entry name" value="RESTRICTION OF TELOMERE CAPPING PROTEIN 4"/>
    <property type="match status" value="1"/>
</dbReference>
<dbReference type="STRING" id="28573.A0A0U1M3U5"/>
<dbReference type="InterPro" id="IPR028094">
    <property type="entry name" value="RTC4_C"/>
</dbReference>
<dbReference type="SMART" id="SM01312">
    <property type="entry name" value="RTC4"/>
    <property type="match status" value="1"/>
</dbReference>
<keyword evidence="7" id="KW-0539">Nucleus</keyword>
<evidence type="ECO:0000256" key="4">
    <source>
        <dbReference type="ARBA" id="ARBA00009461"/>
    </source>
</evidence>
<feature type="region of interest" description="Disordered" evidence="8">
    <location>
        <begin position="17"/>
        <end position="255"/>
    </location>
</feature>
<dbReference type="AlphaFoldDB" id="A0A0U1M3U5"/>
<dbReference type="GO" id="GO:0005634">
    <property type="term" value="C:nucleus"/>
    <property type="evidence" value="ECO:0007669"/>
    <property type="project" value="UniProtKB-SubCell"/>
</dbReference>
<evidence type="ECO:0000256" key="1">
    <source>
        <dbReference type="ARBA" id="ARBA00002738"/>
    </source>
</evidence>
<dbReference type="PANTHER" id="PTHR41391">
    <property type="entry name" value="RESTRICTION OF TELOMERE CAPPING PROTEIN 4"/>
    <property type="match status" value="1"/>
</dbReference>
<evidence type="ECO:0000259" key="9">
    <source>
        <dbReference type="SMART" id="SM01312"/>
    </source>
</evidence>
<dbReference type="Pfam" id="PF14474">
    <property type="entry name" value="RTC4"/>
    <property type="match status" value="1"/>
</dbReference>
<feature type="compositionally biased region" description="Polar residues" evidence="8">
    <location>
        <begin position="48"/>
        <end position="64"/>
    </location>
</feature>
<reference evidence="10 11" key="1">
    <citation type="submission" date="2015-04" db="EMBL/GenBank/DDBJ databases">
        <authorList>
            <person name="Syromyatnikov M.Y."/>
            <person name="Popov V.N."/>
        </authorList>
    </citation>
    <scope>NUCLEOTIDE SEQUENCE [LARGE SCALE GENOMIC DNA]</scope>
    <source>
        <strain evidence="10">WF-38-12</strain>
    </source>
</reference>
<proteinExistence type="inferred from homology"/>